<dbReference type="InterPro" id="IPR003661">
    <property type="entry name" value="HisK_dim/P_dom"/>
</dbReference>
<proteinExistence type="predicted"/>
<evidence type="ECO:0000256" key="1">
    <source>
        <dbReference type="ARBA" id="ARBA00000085"/>
    </source>
</evidence>
<keyword evidence="16" id="KW-1185">Reference proteome</keyword>
<sequence>MSLKQRLLVMLLLSFSLLWSVSAYWLFVDLSKQMQHTLDQRLAASARMVAGLLNQLPQGWQQNSSAVELPDMPAVACEISLKTGEVLLKTHAGLSSSMRQADSGYSLHQKGGEAWRVYTLKSDELVIRTADRIAERQALSWQILLTAGLPFIIALCGSLLLAAYGIHRGLKPLLALSVKLKQHNPLSSEPIAIPSAPAELTPVLNALNHHLAYSSQLIRREQAFAANAAHELRTPLTAIKTHAAISKQLCQPGPAAEHLILLGNSVLQLQHTVEQLLLLARLDSAGNWPDEPSQPLAEIIAQALSKLNNIDRVECLNIAPVCPALPAELLSVMLRNLLDNALKYSLNTGLVCLDTAVEQSTLHIHISDPGPGISADDLKQAMQPFWRKGQIQGSGLGLTLVQSICQRFNATLSFSHTPQGFTATLTVPLQNHR</sequence>
<dbReference type="GO" id="GO:0005886">
    <property type="term" value="C:plasma membrane"/>
    <property type="evidence" value="ECO:0007669"/>
    <property type="project" value="TreeGrafter"/>
</dbReference>
<comment type="subcellular location">
    <subcellularLocation>
        <location evidence="2">Membrane</location>
        <topology evidence="2">Multi-pass membrane protein</topology>
    </subcellularLocation>
</comment>
<feature type="transmembrane region" description="Helical" evidence="13">
    <location>
        <begin position="141"/>
        <end position="164"/>
    </location>
</feature>
<dbReference type="InterPro" id="IPR004358">
    <property type="entry name" value="Sig_transdc_His_kin-like_C"/>
</dbReference>
<gene>
    <name evidence="15" type="ORF">SAMN05660691_01512</name>
</gene>
<dbReference type="STRING" id="173990.SAMN05660691_01512"/>
<dbReference type="RefSeq" id="WP_092791899.1">
    <property type="nucleotide sequence ID" value="NZ_FNXF01000004.1"/>
</dbReference>
<keyword evidence="7" id="KW-0547">Nucleotide-binding</keyword>
<evidence type="ECO:0000256" key="13">
    <source>
        <dbReference type="SAM" id="Phobius"/>
    </source>
</evidence>
<dbReference type="InterPro" id="IPR036097">
    <property type="entry name" value="HisK_dim/P_sf"/>
</dbReference>
<keyword evidence="4" id="KW-0597">Phosphoprotein</keyword>
<dbReference type="SUPFAM" id="SSF55874">
    <property type="entry name" value="ATPase domain of HSP90 chaperone/DNA topoisomerase II/histidine kinase"/>
    <property type="match status" value="1"/>
</dbReference>
<dbReference type="GO" id="GO:0005524">
    <property type="term" value="F:ATP binding"/>
    <property type="evidence" value="ECO:0007669"/>
    <property type="project" value="UniProtKB-KW"/>
</dbReference>
<organism evidence="15 16">
    <name type="scientific">Rheinheimera pacifica</name>
    <dbReference type="NCBI Taxonomy" id="173990"/>
    <lineage>
        <taxon>Bacteria</taxon>
        <taxon>Pseudomonadati</taxon>
        <taxon>Pseudomonadota</taxon>
        <taxon>Gammaproteobacteria</taxon>
        <taxon>Chromatiales</taxon>
        <taxon>Chromatiaceae</taxon>
        <taxon>Rheinheimera</taxon>
    </lineage>
</organism>
<evidence type="ECO:0000256" key="9">
    <source>
        <dbReference type="ARBA" id="ARBA00022840"/>
    </source>
</evidence>
<dbReference type="PROSITE" id="PS50109">
    <property type="entry name" value="HIS_KIN"/>
    <property type="match status" value="1"/>
</dbReference>
<dbReference type="SMART" id="SM00387">
    <property type="entry name" value="HATPase_c"/>
    <property type="match status" value="1"/>
</dbReference>
<reference evidence="16" key="1">
    <citation type="submission" date="2016-10" db="EMBL/GenBank/DDBJ databases">
        <authorList>
            <person name="Varghese N."/>
            <person name="Submissions S."/>
        </authorList>
    </citation>
    <scope>NUCLEOTIDE SEQUENCE [LARGE SCALE GENOMIC DNA]</scope>
    <source>
        <strain evidence="16">DSM 17616</strain>
    </source>
</reference>
<keyword evidence="10 13" id="KW-1133">Transmembrane helix</keyword>
<accession>A0A1H6L6Q5</accession>
<evidence type="ECO:0000256" key="6">
    <source>
        <dbReference type="ARBA" id="ARBA00022692"/>
    </source>
</evidence>
<evidence type="ECO:0000256" key="11">
    <source>
        <dbReference type="ARBA" id="ARBA00023012"/>
    </source>
</evidence>
<dbReference type="SUPFAM" id="SSF47384">
    <property type="entry name" value="Homodimeric domain of signal transducing histidine kinase"/>
    <property type="match status" value="1"/>
</dbReference>
<dbReference type="OrthoDB" id="9809766at2"/>
<dbReference type="Gene3D" id="3.30.565.10">
    <property type="entry name" value="Histidine kinase-like ATPase, C-terminal domain"/>
    <property type="match status" value="1"/>
</dbReference>
<keyword evidence="12 13" id="KW-0472">Membrane</keyword>
<dbReference type="PANTHER" id="PTHR45436">
    <property type="entry name" value="SENSOR HISTIDINE KINASE YKOH"/>
    <property type="match status" value="1"/>
</dbReference>
<dbReference type="PRINTS" id="PR00344">
    <property type="entry name" value="BCTRLSENSOR"/>
</dbReference>
<dbReference type="CDD" id="cd00082">
    <property type="entry name" value="HisKA"/>
    <property type="match status" value="1"/>
</dbReference>
<dbReference type="InterPro" id="IPR003594">
    <property type="entry name" value="HATPase_dom"/>
</dbReference>
<evidence type="ECO:0000256" key="8">
    <source>
        <dbReference type="ARBA" id="ARBA00022777"/>
    </source>
</evidence>
<dbReference type="AlphaFoldDB" id="A0A1H6L6Q5"/>
<dbReference type="InterPro" id="IPR036890">
    <property type="entry name" value="HATPase_C_sf"/>
</dbReference>
<evidence type="ECO:0000256" key="10">
    <source>
        <dbReference type="ARBA" id="ARBA00022989"/>
    </source>
</evidence>
<evidence type="ECO:0000259" key="14">
    <source>
        <dbReference type="PROSITE" id="PS50109"/>
    </source>
</evidence>
<evidence type="ECO:0000256" key="7">
    <source>
        <dbReference type="ARBA" id="ARBA00022741"/>
    </source>
</evidence>
<keyword evidence="8 15" id="KW-0418">Kinase</keyword>
<dbReference type="SMART" id="SM00388">
    <property type="entry name" value="HisKA"/>
    <property type="match status" value="1"/>
</dbReference>
<evidence type="ECO:0000256" key="4">
    <source>
        <dbReference type="ARBA" id="ARBA00022553"/>
    </source>
</evidence>
<evidence type="ECO:0000313" key="15">
    <source>
        <dbReference type="EMBL" id="SEH79886.1"/>
    </source>
</evidence>
<name>A0A1H6L6Q5_9GAMM</name>
<dbReference type="PANTHER" id="PTHR45436:SF14">
    <property type="entry name" value="SENSOR PROTEIN QSEC"/>
    <property type="match status" value="1"/>
</dbReference>
<protein>
    <recommendedName>
        <fullName evidence="3">histidine kinase</fullName>
        <ecNumber evidence="3">2.7.13.3</ecNumber>
    </recommendedName>
</protein>
<comment type="catalytic activity">
    <reaction evidence="1">
        <text>ATP + protein L-histidine = ADP + protein N-phospho-L-histidine.</text>
        <dbReference type="EC" id="2.7.13.3"/>
    </reaction>
</comment>
<feature type="domain" description="Histidine kinase" evidence="14">
    <location>
        <begin position="227"/>
        <end position="431"/>
    </location>
</feature>
<evidence type="ECO:0000313" key="16">
    <source>
        <dbReference type="Proteomes" id="UP000199371"/>
    </source>
</evidence>
<evidence type="ECO:0000256" key="12">
    <source>
        <dbReference type="ARBA" id="ARBA00023136"/>
    </source>
</evidence>
<evidence type="ECO:0000256" key="5">
    <source>
        <dbReference type="ARBA" id="ARBA00022679"/>
    </source>
</evidence>
<dbReference type="Pfam" id="PF00512">
    <property type="entry name" value="HisKA"/>
    <property type="match status" value="1"/>
</dbReference>
<dbReference type="EMBL" id="FNXF01000004">
    <property type="protein sequence ID" value="SEH79886.1"/>
    <property type="molecule type" value="Genomic_DNA"/>
</dbReference>
<dbReference type="InterPro" id="IPR050428">
    <property type="entry name" value="TCS_sensor_his_kinase"/>
</dbReference>
<dbReference type="Gene3D" id="1.10.287.130">
    <property type="match status" value="1"/>
</dbReference>
<dbReference type="Pfam" id="PF02518">
    <property type="entry name" value="HATPase_c"/>
    <property type="match status" value="1"/>
</dbReference>
<dbReference type="CDD" id="cd00075">
    <property type="entry name" value="HATPase"/>
    <property type="match status" value="1"/>
</dbReference>
<evidence type="ECO:0000256" key="3">
    <source>
        <dbReference type="ARBA" id="ARBA00012438"/>
    </source>
</evidence>
<keyword evidence="11" id="KW-0902">Two-component regulatory system</keyword>
<dbReference type="Proteomes" id="UP000199371">
    <property type="component" value="Unassembled WGS sequence"/>
</dbReference>
<dbReference type="GO" id="GO:0000155">
    <property type="term" value="F:phosphorelay sensor kinase activity"/>
    <property type="evidence" value="ECO:0007669"/>
    <property type="project" value="InterPro"/>
</dbReference>
<dbReference type="EC" id="2.7.13.3" evidence="3"/>
<dbReference type="InterPro" id="IPR005467">
    <property type="entry name" value="His_kinase_dom"/>
</dbReference>
<keyword evidence="5" id="KW-0808">Transferase</keyword>
<keyword evidence="6 13" id="KW-0812">Transmembrane</keyword>
<keyword evidence="9" id="KW-0067">ATP-binding</keyword>
<evidence type="ECO:0000256" key="2">
    <source>
        <dbReference type="ARBA" id="ARBA00004141"/>
    </source>
</evidence>